<dbReference type="Proteomes" id="UP000230713">
    <property type="component" value="Unassembled WGS sequence"/>
</dbReference>
<reference evidence="3" key="2">
    <citation type="submission" date="2017-09" db="EMBL/GenBank/DDBJ databases">
        <title>Depth-based differentiation of microbial function through sediment-hosted aquifers and enrichment of novel symbionts in the deep terrestrial subsurface.</title>
        <authorList>
            <person name="Probst A.J."/>
            <person name="Ladd B."/>
            <person name="Jarett J.K."/>
            <person name="Geller-Mcgrath D.E."/>
            <person name="Sieber C.M."/>
            <person name="Emerson J.B."/>
            <person name="Anantharaman K."/>
            <person name="Thomas B.C."/>
            <person name="Malmstrom R."/>
            <person name="Stieglmeier M."/>
            <person name="Klingl A."/>
            <person name="Woyke T."/>
            <person name="Ryan C.M."/>
            <person name="Banfield J.F."/>
        </authorList>
    </citation>
    <scope>NUCLEOTIDE SEQUENCE [LARGE SCALE GENOMIC DNA]</scope>
    <source>
        <strain evidence="3">CG02_land_8_20_14_3_00_31_209</strain>
        <strain evidence="2">CG03_land_8_20_14_0_80_31_114</strain>
        <strain evidence="4">CG17_big_fil_post_rev_8_21_14_2_50_31_73</strain>
        <strain evidence="5">CG_4_8_14_3_um_filter</strain>
        <strain evidence="7">CG_4_9_14_0_8_um_filter_31_21</strain>
        <strain evidence="6">CG_4_9_14_3_um_filter_31_125</strain>
    </source>
</reference>
<evidence type="ECO:0000313" key="9">
    <source>
        <dbReference type="Proteomes" id="UP000228989"/>
    </source>
</evidence>
<keyword evidence="1" id="KW-0812">Transmembrane</keyword>
<dbReference type="EMBL" id="PFIH01000047">
    <property type="protein sequence ID" value="PIX28008.1"/>
    <property type="molecule type" value="Genomic_DNA"/>
</dbReference>
<evidence type="ECO:0000313" key="6">
    <source>
        <dbReference type="EMBL" id="PJB04091.1"/>
    </source>
</evidence>
<accession>A0A2H9M7Q6</accession>
<evidence type="ECO:0000313" key="8">
    <source>
        <dbReference type="Proteomes" id="UP000228888"/>
    </source>
</evidence>
<dbReference type="EMBL" id="PFFF01000046">
    <property type="protein sequence ID" value="PIV89537.1"/>
    <property type="molecule type" value="Genomic_DNA"/>
</dbReference>
<feature type="transmembrane region" description="Helical" evidence="1">
    <location>
        <begin position="582"/>
        <end position="603"/>
    </location>
</feature>
<organism evidence="3 10">
    <name type="scientific">Huberarchaeum crystalense</name>
    <dbReference type="NCBI Taxonomy" id="2014257"/>
    <lineage>
        <taxon>Archaea</taxon>
        <taxon>Candidatus Huberarchaeota</taxon>
        <taxon>Candidatus Huberarchaeia</taxon>
        <taxon>Candidatus Huberarchaeales</taxon>
        <taxon>Candidatus Huberarchaeaceae</taxon>
        <taxon>Candidatus Huberarchaeum</taxon>
    </lineage>
</organism>
<dbReference type="EMBL" id="PETW01000011">
    <property type="protein sequence ID" value="PIV46561.1"/>
    <property type="molecule type" value="Genomic_DNA"/>
</dbReference>
<evidence type="ECO:0000313" key="4">
    <source>
        <dbReference type="EMBL" id="PIV89537.1"/>
    </source>
</evidence>
<accession>A0A2H9M3P8</accession>
<evidence type="ECO:0000313" key="7">
    <source>
        <dbReference type="EMBL" id="PJC01167.1"/>
    </source>
</evidence>
<accession>A0A2H9RCM8</accession>
<accession>A0A2H9QSB7</accession>
<dbReference type="Proteomes" id="UP000228989">
    <property type="component" value="Unassembled WGS sequence"/>
</dbReference>
<dbReference type="EMBL" id="PEUT01000049">
    <property type="protein sequence ID" value="PIV13599.1"/>
    <property type="molecule type" value="Genomic_DNA"/>
</dbReference>
<comment type="caution">
    <text evidence="3">The sequence shown here is derived from an EMBL/GenBank/DDBJ whole genome shotgun (WGS) entry which is preliminary data.</text>
</comment>
<feature type="transmembrane region" description="Helical" evidence="1">
    <location>
        <begin position="559"/>
        <end position="576"/>
    </location>
</feature>
<dbReference type="EMBL" id="PFSX01000054">
    <property type="protein sequence ID" value="PJC01167.1"/>
    <property type="molecule type" value="Genomic_DNA"/>
</dbReference>
<evidence type="ECO:0000256" key="1">
    <source>
        <dbReference type="SAM" id="Phobius"/>
    </source>
</evidence>
<dbReference type="InterPro" id="IPR008969">
    <property type="entry name" value="CarboxyPept-like_regulatory"/>
</dbReference>
<keyword evidence="1" id="KW-1133">Transmembrane helix</keyword>
<dbReference type="Proteomes" id="UP000231449">
    <property type="component" value="Unassembled WGS sequence"/>
</dbReference>
<feature type="transmembrane region" description="Helical" evidence="1">
    <location>
        <begin position="535"/>
        <end position="552"/>
    </location>
</feature>
<proteinExistence type="predicted"/>
<evidence type="ECO:0000313" key="5">
    <source>
        <dbReference type="EMBL" id="PIX28008.1"/>
    </source>
</evidence>
<sequence>MKNNIALFLSFSLLSLIIFTSAHALNPQINIVESGNIVEQNNRYIVEKQITLEIYNPTNSRIWNINLSCDASVNWKDSQNNTIICPIFINELQSGEKKQFFGNKSQSILHISESIVPSQVTENEKTGINLAITIQNKLNKPINLTLKKTLPGKIKESNGNISENQVIWKQTLNKSASTTFYAYFENSYKLPSHQLADAEIEILSSHNSTENYFGSALTTAENIVEKSREGDIWKASAIFSNPSETQINLTEIRLWEGNETSICNSQPCNANQYFIFTPNTILNPGQSWNSPIVNYSVNYVPVFWSLPKFSIIFDQNFFVNYTGKIKEPTIQVKLKQRHYSVSRQKYKSCLKNETIYYELKINYLKNSTLNIFNVYNQPIYDARVEIIFPSGNKIIDYYYQNKTLQFLANELGIYNFSITAPSINRTCYNQANFSVYLQKQTIIPNITLRQDDKILIIFVKDQYGEPLPFFNLTYMFLSGKKQNITTNENGIYYLELSESGKYTIYTSMTAYSTMINYIYQEKTFCAQFCIIKSEFLPFVILLLILGCVLLSVKQKKSWRILLAIAIIACLPILPLLPTTCNMLCVVLYFLISYFVLLVAYMIVVKDGAPHSTNEKKTAKK</sequence>
<accession>A0A2H9N282</accession>
<dbReference type="EMBL" id="PFUW01000018">
    <property type="protein sequence ID" value="PJB04091.1"/>
    <property type="molecule type" value="Genomic_DNA"/>
</dbReference>
<keyword evidence="1" id="KW-0472">Membrane</keyword>
<evidence type="ECO:0000313" key="10">
    <source>
        <dbReference type="Proteomes" id="UP000230477"/>
    </source>
</evidence>
<dbReference type="Proteomes" id="UP000231232">
    <property type="component" value="Unassembled WGS sequence"/>
</dbReference>
<accession>A0A2H9MLZ4</accession>
<protein>
    <submittedName>
        <fullName evidence="3">Uncharacterized protein</fullName>
    </submittedName>
</protein>
<dbReference type="AlphaFoldDB" id="A0A2H9M7Q6"/>
<evidence type="ECO:0000313" key="2">
    <source>
        <dbReference type="EMBL" id="PIV13599.1"/>
    </source>
</evidence>
<evidence type="ECO:0000313" key="3">
    <source>
        <dbReference type="EMBL" id="PIV46561.1"/>
    </source>
</evidence>
<dbReference type="SUPFAM" id="SSF49464">
    <property type="entry name" value="Carboxypeptidase regulatory domain-like"/>
    <property type="match status" value="1"/>
</dbReference>
<reference evidence="8 9" key="1">
    <citation type="submission" date="2017-09" db="EMBL/GenBank/DDBJ databases">
        <title>Depth-based differentiation of microbial function through sediment-hosted aquifers and enrichment of novel symbionts in the deep terrestrial subsurface.</title>
        <authorList>
            <person name="Probst A.J."/>
            <person name="Ladd B."/>
            <person name="Jarett J.K."/>
            <person name="Geller-Mcgrath D.E."/>
            <person name="Sieber C.M.K."/>
            <person name="Emerson J.B."/>
            <person name="Anantharaman K."/>
            <person name="Thomas B.C."/>
            <person name="Malmstrom R."/>
            <person name="Stieglmeier M."/>
            <person name="Klingl A."/>
            <person name="Woyke T."/>
            <person name="Ryan C.M."/>
            <person name="Banfield J.F."/>
        </authorList>
    </citation>
    <scope>NUCLEOTIDE SEQUENCE [LARGE SCALE GENOMIC DNA]</scope>
</reference>
<gene>
    <name evidence="7" type="ORF">CO072_02035</name>
    <name evidence="6" type="ORF">CO124_01110</name>
    <name evidence="3" type="ORF">COS22_00755</name>
    <name evidence="2" type="ORF">COS45_01935</name>
    <name evidence="4" type="ORF">COW47_02250</name>
    <name evidence="5" type="ORF">COZ66_01960</name>
</gene>
<dbReference type="Proteomes" id="UP000230477">
    <property type="component" value="Unassembled WGS sequence"/>
</dbReference>
<name>A0A2H9M7Q6_HUBC1</name>
<dbReference type="Proteomes" id="UP000228888">
    <property type="component" value="Unassembled WGS sequence"/>
</dbReference>